<dbReference type="Proteomes" id="UP000289859">
    <property type="component" value="Unassembled WGS sequence"/>
</dbReference>
<dbReference type="SUPFAM" id="SSF52540">
    <property type="entry name" value="P-loop containing nucleoside triphosphate hydrolases"/>
    <property type="match status" value="1"/>
</dbReference>
<evidence type="ECO:0000313" key="1">
    <source>
        <dbReference type="EMBL" id="RXG25680.1"/>
    </source>
</evidence>
<accession>A0A4Q0PFE4</accession>
<dbReference type="EMBL" id="QOVK01000002">
    <property type="protein sequence ID" value="RXG25680.1"/>
    <property type="molecule type" value="Genomic_DNA"/>
</dbReference>
<protein>
    <recommendedName>
        <fullName evidence="3">AAA domain-containing protein</fullName>
    </recommendedName>
</protein>
<keyword evidence="2" id="KW-1185">Reference proteome</keyword>
<evidence type="ECO:0000313" key="2">
    <source>
        <dbReference type="Proteomes" id="UP000289859"/>
    </source>
</evidence>
<dbReference type="Gene3D" id="3.40.50.300">
    <property type="entry name" value="P-loop containing nucleotide triphosphate hydrolases"/>
    <property type="match status" value="1"/>
</dbReference>
<sequence>MKPFEKNIKILTGPENSSKTYAAKIMKLAFKRPFYRVADSDFLRETFFLDGLEADNDVIIVDDVQIKDLDRVLEIFTQPYLRVNSKFRRPNVLETPRVLITLNDASEGDLKVLAAPYIARRVDLLKCYFSDNGLVEVERVDIETPELIQ</sequence>
<comment type="caution">
    <text evidence="1">The sequence shown here is derived from an EMBL/GenBank/DDBJ whole genome shotgun (WGS) entry which is preliminary data.</text>
</comment>
<gene>
    <name evidence="1" type="ORF">DSM02_847</name>
</gene>
<organism evidence="1 2">
    <name type="scientific">Leeuwenhoekiella polynyae</name>
    <dbReference type="NCBI Taxonomy" id="1550906"/>
    <lineage>
        <taxon>Bacteria</taxon>
        <taxon>Pseudomonadati</taxon>
        <taxon>Bacteroidota</taxon>
        <taxon>Flavobacteriia</taxon>
        <taxon>Flavobacteriales</taxon>
        <taxon>Flavobacteriaceae</taxon>
        <taxon>Leeuwenhoekiella</taxon>
    </lineage>
</organism>
<dbReference type="AlphaFoldDB" id="A0A4Q0PFE4"/>
<evidence type="ECO:0008006" key="3">
    <source>
        <dbReference type="Google" id="ProtNLM"/>
    </source>
</evidence>
<proteinExistence type="predicted"/>
<dbReference type="InterPro" id="IPR027417">
    <property type="entry name" value="P-loop_NTPase"/>
</dbReference>
<reference evidence="1 2" key="1">
    <citation type="submission" date="2018-07" db="EMBL/GenBank/DDBJ databases">
        <title>Leeuwenhoekiella genomics.</title>
        <authorList>
            <person name="Tahon G."/>
            <person name="Willems A."/>
        </authorList>
    </citation>
    <scope>NUCLEOTIDE SEQUENCE [LARGE SCALE GENOMIC DNA]</scope>
    <source>
        <strain evidence="1 2">LMG 29608</strain>
    </source>
</reference>
<name>A0A4Q0PFE4_9FLAO</name>
<dbReference type="RefSeq" id="WP_128764486.1">
    <property type="nucleotide sequence ID" value="NZ_JBHUOO010000023.1"/>
</dbReference>